<sequence length="270" mass="30658">MNKPVKPASLHFDYLQIDGRTVPVTVRHNPRAKRVIVRVDLAAGSVQVTAPTRRGLDKALLFAREQREWIAERLHQVPIPVPFKNGAHIPLRGKEHIIRYVGVRREDAATRGPVWRVRSADTGGLPEIRVTGHPDFVQRRVTDYLKMKAREELNEQALHYAELFDVRPSRITVRDTTTRWGSCSPSRALSFSWRLILAPTYVLDYVAAHEVAHIRHMNHGPRFWALVAEAIPNYEPAKHWLETNGPGLHRFGADPVGIFAGGYRGNHPAR</sequence>
<proteinExistence type="predicted"/>
<dbReference type="EMBL" id="CP000774">
    <property type="protein sequence ID" value="ABS61633.1"/>
    <property type="molecule type" value="Genomic_DNA"/>
</dbReference>
<dbReference type="Pfam" id="PF01863">
    <property type="entry name" value="YgjP-like"/>
    <property type="match status" value="1"/>
</dbReference>
<reference evidence="2 3" key="1">
    <citation type="journal article" date="2011" name="Stand. Genomic Sci.">
        <title>Complete genome sequence of Parvibaculum lavamentivorans type strain (DS-1(T)).</title>
        <authorList>
            <person name="Schleheck D."/>
            <person name="Weiss M."/>
            <person name="Pitluck S."/>
            <person name="Bruce D."/>
            <person name="Land M.L."/>
            <person name="Han S."/>
            <person name="Saunders E."/>
            <person name="Tapia R."/>
            <person name="Detter C."/>
            <person name="Brettin T."/>
            <person name="Han J."/>
            <person name="Woyke T."/>
            <person name="Goodwin L."/>
            <person name="Pennacchio L."/>
            <person name="Nolan M."/>
            <person name="Cook A.M."/>
            <person name="Kjelleberg S."/>
            <person name="Thomas T."/>
        </authorList>
    </citation>
    <scope>NUCLEOTIDE SEQUENCE [LARGE SCALE GENOMIC DNA]</scope>
    <source>
        <strain evidence="3">DS-1 / DSM 13023 / NCIMB 13966</strain>
    </source>
</reference>
<dbReference type="CDD" id="cd07344">
    <property type="entry name" value="M48_yhfN_like"/>
    <property type="match status" value="1"/>
</dbReference>
<keyword evidence="3" id="KW-1185">Reference proteome</keyword>
<feature type="domain" description="YgjP-like metallopeptidase" evidence="1">
    <location>
        <begin position="38"/>
        <end position="243"/>
    </location>
</feature>
<organism evidence="2 3">
    <name type="scientific">Parvibaculum lavamentivorans (strain DS-1 / DSM 13023 / NCIMB 13966)</name>
    <dbReference type="NCBI Taxonomy" id="402881"/>
    <lineage>
        <taxon>Bacteria</taxon>
        <taxon>Pseudomonadati</taxon>
        <taxon>Pseudomonadota</taxon>
        <taxon>Alphaproteobacteria</taxon>
        <taxon>Hyphomicrobiales</taxon>
        <taxon>Parvibaculaceae</taxon>
        <taxon>Parvibaculum</taxon>
    </lineage>
</organism>
<dbReference type="InterPro" id="IPR053136">
    <property type="entry name" value="UTP_pyrophosphatase-like"/>
</dbReference>
<dbReference type="Proteomes" id="UP000006377">
    <property type="component" value="Chromosome"/>
</dbReference>
<protein>
    <recommendedName>
        <fullName evidence="1">YgjP-like metallopeptidase domain-containing protein</fullName>
    </recommendedName>
</protein>
<dbReference type="PANTHER" id="PTHR30399">
    <property type="entry name" value="UNCHARACTERIZED PROTEIN YGJP"/>
    <property type="match status" value="1"/>
</dbReference>
<dbReference type="eggNOG" id="COG1451">
    <property type="taxonomic scope" value="Bacteria"/>
</dbReference>
<gene>
    <name evidence="2" type="ordered locus">Plav_0010</name>
</gene>
<dbReference type="InterPro" id="IPR002725">
    <property type="entry name" value="YgjP-like_metallopeptidase"/>
</dbReference>
<dbReference type="HOGENOM" id="CLU_065947_2_1_5"/>
<name>A7HP00_PARL1</name>
<accession>A7HP00</accession>
<dbReference type="AlphaFoldDB" id="A7HP00"/>
<dbReference type="RefSeq" id="WP_011994924.1">
    <property type="nucleotide sequence ID" value="NC_009719.1"/>
</dbReference>
<dbReference type="STRING" id="402881.Plav_0010"/>
<evidence type="ECO:0000313" key="2">
    <source>
        <dbReference type="EMBL" id="ABS61633.1"/>
    </source>
</evidence>
<dbReference type="PANTHER" id="PTHR30399:SF1">
    <property type="entry name" value="UTP PYROPHOSPHATASE"/>
    <property type="match status" value="1"/>
</dbReference>
<dbReference type="Gene3D" id="3.30.2010.10">
    <property type="entry name" value="Metalloproteases ('zincins'), catalytic domain"/>
    <property type="match status" value="1"/>
</dbReference>
<dbReference type="OrthoDB" id="9795402at2"/>
<evidence type="ECO:0000313" key="3">
    <source>
        <dbReference type="Proteomes" id="UP000006377"/>
    </source>
</evidence>
<dbReference type="KEGG" id="pla:Plav_0010"/>
<evidence type="ECO:0000259" key="1">
    <source>
        <dbReference type="Pfam" id="PF01863"/>
    </source>
</evidence>